<evidence type="ECO:0000256" key="3">
    <source>
        <dbReference type="ARBA" id="ARBA00045534"/>
    </source>
</evidence>
<evidence type="ECO:0000313" key="4">
    <source>
        <dbReference type="EMBL" id="KAJ4962290.1"/>
    </source>
</evidence>
<comment type="caution">
    <text evidence="4">The sequence shown here is derived from an EMBL/GenBank/DDBJ whole genome shotgun (WGS) entry which is preliminary data.</text>
</comment>
<accession>A0A9Q0HCT1</accession>
<dbReference type="AlphaFoldDB" id="A0A9Q0HCT1"/>
<dbReference type="Proteomes" id="UP001141806">
    <property type="component" value="Unassembled WGS sequence"/>
</dbReference>
<gene>
    <name evidence="4" type="ORF">NE237_022229</name>
</gene>
<organism evidence="4 5">
    <name type="scientific">Protea cynaroides</name>
    <dbReference type="NCBI Taxonomy" id="273540"/>
    <lineage>
        <taxon>Eukaryota</taxon>
        <taxon>Viridiplantae</taxon>
        <taxon>Streptophyta</taxon>
        <taxon>Embryophyta</taxon>
        <taxon>Tracheophyta</taxon>
        <taxon>Spermatophyta</taxon>
        <taxon>Magnoliopsida</taxon>
        <taxon>Proteales</taxon>
        <taxon>Proteaceae</taxon>
        <taxon>Protea</taxon>
    </lineage>
</organism>
<dbReference type="OrthoDB" id="694295at2759"/>
<dbReference type="PANTHER" id="PTHR32295:SF108">
    <property type="entry name" value="PROTEIN IQ-DOMAIN 20"/>
    <property type="match status" value="1"/>
</dbReference>
<comment type="similarity">
    <text evidence="2">Belongs to the IQD family.</text>
</comment>
<sequence>MRVKGNWVGAVRKNFRFRCSSAAASPRKTCSMGLKSNLVGAVRRTFGKSPPQEPIIVFNHTNNSESFTSEEEEKEQINEEQIVEYSKEVTDGDTTFINEEEEKEQANEEQTSLENFEEAIGGGDGSDDGDDADASSSSFKDLLMEEERAAITIQTFFRRHLARRAYRALRSIVKLQAAVRGAQVRSQARVALNCMNALVRLQLRIRDRQLLSSSSTEFS</sequence>
<dbReference type="SMART" id="SM00015">
    <property type="entry name" value="IQ"/>
    <property type="match status" value="2"/>
</dbReference>
<dbReference type="SUPFAM" id="SSF52540">
    <property type="entry name" value="P-loop containing nucleoside triphosphate hydrolases"/>
    <property type="match status" value="1"/>
</dbReference>
<dbReference type="Pfam" id="PF00612">
    <property type="entry name" value="IQ"/>
    <property type="match status" value="2"/>
</dbReference>
<dbReference type="GO" id="GO:0005516">
    <property type="term" value="F:calmodulin binding"/>
    <property type="evidence" value="ECO:0007669"/>
    <property type="project" value="UniProtKB-KW"/>
</dbReference>
<proteinExistence type="inferred from homology"/>
<dbReference type="PROSITE" id="PS50096">
    <property type="entry name" value="IQ"/>
    <property type="match status" value="2"/>
</dbReference>
<keyword evidence="1" id="KW-0112">Calmodulin-binding</keyword>
<dbReference type="PANTHER" id="PTHR32295">
    <property type="entry name" value="IQ-DOMAIN 5-RELATED"/>
    <property type="match status" value="1"/>
</dbReference>
<evidence type="ECO:0000256" key="2">
    <source>
        <dbReference type="ARBA" id="ARBA00024341"/>
    </source>
</evidence>
<protein>
    <submittedName>
        <fullName evidence="4">Uncharacterized protein</fullName>
    </submittedName>
</protein>
<evidence type="ECO:0000256" key="1">
    <source>
        <dbReference type="ARBA" id="ARBA00022860"/>
    </source>
</evidence>
<dbReference type="EMBL" id="JAMYWD010000008">
    <property type="protein sequence ID" value="KAJ4962290.1"/>
    <property type="molecule type" value="Genomic_DNA"/>
</dbReference>
<keyword evidence="5" id="KW-1185">Reference proteome</keyword>
<reference evidence="4" key="1">
    <citation type="journal article" date="2023" name="Plant J.">
        <title>The genome of the king protea, Protea cynaroides.</title>
        <authorList>
            <person name="Chang J."/>
            <person name="Duong T.A."/>
            <person name="Schoeman C."/>
            <person name="Ma X."/>
            <person name="Roodt D."/>
            <person name="Barker N."/>
            <person name="Li Z."/>
            <person name="Van de Peer Y."/>
            <person name="Mizrachi E."/>
        </authorList>
    </citation>
    <scope>NUCLEOTIDE SEQUENCE</scope>
    <source>
        <tissue evidence="4">Young leaves</tissue>
    </source>
</reference>
<evidence type="ECO:0000313" key="5">
    <source>
        <dbReference type="Proteomes" id="UP001141806"/>
    </source>
</evidence>
<name>A0A9Q0HCT1_9MAGN</name>
<dbReference type="InterPro" id="IPR000048">
    <property type="entry name" value="IQ_motif_EF-hand-BS"/>
</dbReference>
<dbReference type="InterPro" id="IPR027417">
    <property type="entry name" value="P-loop_NTPase"/>
</dbReference>
<comment type="function">
    <text evidence="3">May be involved in cooperative interactions with calmodulins or calmodulin-like proteins. Recruits calmodulin proteins to microtubules, thus being a potential scaffold in cellular signaling and trafficking. May associate with nucleic acids and regulate gene expression at the transcriptional or post-transcriptional level.</text>
</comment>
<dbReference type="Gene3D" id="1.20.5.190">
    <property type="match status" value="1"/>
</dbReference>